<gene>
    <name evidence="2" type="ORF">C5167_042193</name>
</gene>
<protein>
    <recommendedName>
        <fullName evidence="4">BED-type domain-containing protein</fullName>
    </recommendedName>
</protein>
<dbReference type="Proteomes" id="UP000316621">
    <property type="component" value="Chromosome 10"/>
</dbReference>
<dbReference type="Gramene" id="RZC79617">
    <property type="protein sequence ID" value="RZC79617"/>
    <property type="gene ID" value="C5167_042193"/>
</dbReference>
<evidence type="ECO:0000313" key="3">
    <source>
        <dbReference type="Proteomes" id="UP000316621"/>
    </source>
</evidence>
<dbReference type="EMBL" id="CM010724">
    <property type="protein sequence ID" value="RZC79617.1"/>
    <property type="molecule type" value="Genomic_DNA"/>
</dbReference>
<keyword evidence="3" id="KW-1185">Reference proteome</keyword>
<feature type="compositionally biased region" description="Low complexity" evidence="1">
    <location>
        <begin position="1"/>
        <end position="16"/>
    </location>
</feature>
<proteinExistence type="predicted"/>
<evidence type="ECO:0008006" key="4">
    <source>
        <dbReference type="Google" id="ProtNLM"/>
    </source>
</evidence>
<feature type="compositionally biased region" description="Low complexity" evidence="1">
    <location>
        <begin position="38"/>
        <end position="55"/>
    </location>
</feature>
<accession>A0A4Y7L3U4</accession>
<evidence type="ECO:0000313" key="2">
    <source>
        <dbReference type="EMBL" id="RZC79617.1"/>
    </source>
</evidence>
<evidence type="ECO:0000256" key="1">
    <source>
        <dbReference type="SAM" id="MobiDB-lite"/>
    </source>
</evidence>
<reference evidence="2 3" key="1">
    <citation type="journal article" date="2018" name="Science">
        <title>The opium poppy genome and morphinan production.</title>
        <authorList>
            <person name="Guo L."/>
            <person name="Winzer T."/>
            <person name="Yang X."/>
            <person name="Li Y."/>
            <person name="Ning Z."/>
            <person name="He Z."/>
            <person name="Teodor R."/>
            <person name="Lu Y."/>
            <person name="Bowser T.A."/>
            <person name="Graham I.A."/>
            <person name="Ye K."/>
        </authorList>
    </citation>
    <scope>NUCLEOTIDE SEQUENCE [LARGE SCALE GENOMIC DNA]</scope>
    <source>
        <strain evidence="3">cv. HN1</strain>
        <tissue evidence="2">Leaves</tissue>
    </source>
</reference>
<feature type="region of interest" description="Disordered" evidence="1">
    <location>
        <begin position="1"/>
        <end position="77"/>
    </location>
</feature>
<dbReference type="AlphaFoldDB" id="A0A4Y7L3U4"/>
<organism evidence="2 3">
    <name type="scientific">Papaver somniferum</name>
    <name type="common">Opium poppy</name>
    <dbReference type="NCBI Taxonomy" id="3469"/>
    <lineage>
        <taxon>Eukaryota</taxon>
        <taxon>Viridiplantae</taxon>
        <taxon>Streptophyta</taxon>
        <taxon>Embryophyta</taxon>
        <taxon>Tracheophyta</taxon>
        <taxon>Spermatophyta</taxon>
        <taxon>Magnoliopsida</taxon>
        <taxon>Ranunculales</taxon>
        <taxon>Papaveraceae</taxon>
        <taxon>Papaveroideae</taxon>
        <taxon>Papaver</taxon>
    </lineage>
</organism>
<sequence>MLGSSSTPTVSVSSNKRPPRPRPAPNASSVGGASAAKDASTTGDASGAGDASADGDATEADIEVTETKGKKRTSNMWNHFDMEPQPSKYARCHHWKTKIAAQGVNLRHGKKQLKFFSAFTLSQQLHQLIPSCLQAAAGVWE</sequence>
<name>A0A4Y7L3U4_PAPSO</name>